<organism evidence="2 3">
    <name type="scientific">Daedalea quercina L-15889</name>
    <dbReference type="NCBI Taxonomy" id="1314783"/>
    <lineage>
        <taxon>Eukaryota</taxon>
        <taxon>Fungi</taxon>
        <taxon>Dikarya</taxon>
        <taxon>Basidiomycota</taxon>
        <taxon>Agaricomycotina</taxon>
        <taxon>Agaricomycetes</taxon>
        <taxon>Polyporales</taxon>
        <taxon>Fomitopsis</taxon>
    </lineage>
</organism>
<dbReference type="EMBL" id="KV429062">
    <property type="protein sequence ID" value="KZT68920.1"/>
    <property type="molecule type" value="Genomic_DNA"/>
</dbReference>
<evidence type="ECO:0000313" key="2">
    <source>
        <dbReference type="EMBL" id="KZT68920.1"/>
    </source>
</evidence>
<dbReference type="Proteomes" id="UP000076727">
    <property type="component" value="Unassembled WGS sequence"/>
</dbReference>
<name>A0A165Q2C2_9APHY</name>
<sequence>MQPLRSPYLALLSAGVIVAHAQELLSFHSRPDLQPLKWIITKDPTEEYHDGYYMVCPWSTDVPQPAPAIYTSKGDLVWTSPEVGMCFDLDVQTLNGVDVLTFWSGTLNTFARYGIGQAYIMDSTYEVTHVLTTTINDTCDLHEFTIPKTTNSTALLPVYLPVQADLSDYGGTEDAWVLYNFFQEIDIATGEVVFQWNSSEHVPFSESYTTAANSTTAYYAWDYFRINSIDKDTFGNYLASSSHTQALYYINGTNGDTIWKLGGKNSSFTFGPNATFYGQQDARFVDGPTVISMHVGEATTGQTTERGLTLSLNMTTMEATVLAEFLPLMPYVSTSQGSLRYDPDGNVVFGGGTNPWISEYLLDGTMIYSAAIGGEDLVDSLIENYRALKTTTWVGYPQTVPDVAFNGSAVWVSWNGATEVAAWEILAGSQPNALLSSAIVPRDGFETEVAVLPAEYARARAYNARGVVLGESHVQAANSTLVSTDGRYRKREEIEGVVVV</sequence>
<gene>
    <name evidence="2" type="ORF">DAEQUDRAFT_727345</name>
</gene>
<dbReference type="AlphaFoldDB" id="A0A165Q2C2"/>
<accession>A0A165Q2C2</accession>
<protein>
    <recommendedName>
        <fullName evidence="4">ASST-domain-containing protein</fullName>
    </recommendedName>
</protein>
<dbReference type="PANTHER" id="PTHR35340">
    <property type="entry name" value="PQQ ENZYME REPEAT PROTEIN-RELATED"/>
    <property type="match status" value="1"/>
</dbReference>
<keyword evidence="3" id="KW-1185">Reference proteome</keyword>
<dbReference type="PANTHER" id="PTHR35340:SF5">
    <property type="entry name" value="ASST-DOMAIN-CONTAINING PROTEIN"/>
    <property type="match status" value="1"/>
</dbReference>
<evidence type="ECO:0008006" key="4">
    <source>
        <dbReference type="Google" id="ProtNLM"/>
    </source>
</evidence>
<proteinExistence type="predicted"/>
<reference evidence="2 3" key="1">
    <citation type="journal article" date="2016" name="Mol. Biol. Evol.">
        <title>Comparative Genomics of Early-Diverging Mushroom-Forming Fungi Provides Insights into the Origins of Lignocellulose Decay Capabilities.</title>
        <authorList>
            <person name="Nagy L.G."/>
            <person name="Riley R."/>
            <person name="Tritt A."/>
            <person name="Adam C."/>
            <person name="Daum C."/>
            <person name="Floudas D."/>
            <person name="Sun H."/>
            <person name="Yadav J.S."/>
            <person name="Pangilinan J."/>
            <person name="Larsson K.H."/>
            <person name="Matsuura K."/>
            <person name="Barry K."/>
            <person name="Labutti K."/>
            <person name="Kuo R."/>
            <person name="Ohm R.A."/>
            <person name="Bhattacharya S.S."/>
            <person name="Shirouzu T."/>
            <person name="Yoshinaga Y."/>
            <person name="Martin F.M."/>
            <person name="Grigoriev I.V."/>
            <person name="Hibbett D.S."/>
        </authorList>
    </citation>
    <scope>NUCLEOTIDE SEQUENCE [LARGE SCALE GENOMIC DNA]</scope>
    <source>
        <strain evidence="2 3">L-15889</strain>
    </source>
</reference>
<dbReference type="STRING" id="1314783.A0A165Q2C2"/>
<feature type="signal peptide" evidence="1">
    <location>
        <begin position="1"/>
        <end position="21"/>
    </location>
</feature>
<dbReference type="OrthoDB" id="2772923at2759"/>
<feature type="chain" id="PRO_5007864693" description="ASST-domain-containing protein" evidence="1">
    <location>
        <begin position="22"/>
        <end position="500"/>
    </location>
</feature>
<evidence type="ECO:0000313" key="3">
    <source>
        <dbReference type="Proteomes" id="UP000076727"/>
    </source>
</evidence>
<evidence type="ECO:0000256" key="1">
    <source>
        <dbReference type="SAM" id="SignalP"/>
    </source>
</evidence>
<dbReference type="InterPro" id="IPR039535">
    <property type="entry name" value="ASST-like"/>
</dbReference>
<dbReference type="Pfam" id="PF14269">
    <property type="entry name" value="Arylsulfotran_2"/>
    <property type="match status" value="1"/>
</dbReference>
<keyword evidence="1" id="KW-0732">Signal</keyword>
<dbReference type="InterPro" id="IPR053143">
    <property type="entry name" value="Arylsulfate_ST"/>
</dbReference>